<gene>
    <name evidence="2" type="ORF">UFOPK3099_01886</name>
</gene>
<dbReference type="EMBL" id="CAFAAV010000158">
    <property type="protein sequence ID" value="CAB4828729.1"/>
    <property type="molecule type" value="Genomic_DNA"/>
</dbReference>
<reference evidence="2" key="1">
    <citation type="submission" date="2020-05" db="EMBL/GenBank/DDBJ databases">
        <authorList>
            <person name="Chiriac C."/>
            <person name="Salcher M."/>
            <person name="Ghai R."/>
            <person name="Kavagutti S V."/>
        </authorList>
    </citation>
    <scope>NUCLEOTIDE SEQUENCE</scope>
</reference>
<protein>
    <submittedName>
        <fullName evidence="2">Unannotated protein</fullName>
    </submittedName>
</protein>
<organism evidence="2">
    <name type="scientific">freshwater metagenome</name>
    <dbReference type="NCBI Taxonomy" id="449393"/>
    <lineage>
        <taxon>unclassified sequences</taxon>
        <taxon>metagenomes</taxon>
        <taxon>ecological metagenomes</taxon>
    </lineage>
</organism>
<evidence type="ECO:0000313" key="2">
    <source>
        <dbReference type="EMBL" id="CAB4828729.1"/>
    </source>
</evidence>
<evidence type="ECO:0000256" key="1">
    <source>
        <dbReference type="SAM" id="MobiDB-lite"/>
    </source>
</evidence>
<name>A0A6J7A8L6_9ZZZZ</name>
<feature type="compositionally biased region" description="Basic and acidic residues" evidence="1">
    <location>
        <begin position="172"/>
        <end position="184"/>
    </location>
</feature>
<sequence length="379" mass="41387">MDHLHDPGEHRRFGRTHEAEVLEQRGHVVLRSEEHRAAAGEAGEHLRTTHEVVQWREADANQRDRGLRQGRDLGASRALEDDRALRRAGTARRVQQHQHPLVVAHGRCRRLPWLISTEGHQIVEQDKLRGIVHAGKYGLGCGEFVPIVGDALVVVEHDDAADRGVRLRHARGDDEVGDSGRDGSRCGVGKDAVEVGPTEGGLQRDVHCVGEAAREVDGDEVDPAEAEDAHEVVRGHAMQRVPIPGAHQGAHPPVEFAVGDGGEGGHVPPLVAFGDGVAHHLVVALTEGRSLGIASEGSGDDLLDRESRIHDRLEHIGVRQQLLQLLVVFGDVVHALRVAGEFGGSDEHGLGELLCRRWWAVARRRESDVTRLLRSSGRR</sequence>
<accession>A0A6J7A8L6</accession>
<feature type="region of interest" description="Disordered" evidence="1">
    <location>
        <begin position="172"/>
        <end position="202"/>
    </location>
</feature>
<proteinExistence type="predicted"/>
<dbReference type="AlphaFoldDB" id="A0A6J7A8L6"/>